<evidence type="ECO:0000256" key="5">
    <source>
        <dbReference type="ARBA" id="ARBA00023274"/>
    </source>
</evidence>
<dbReference type="GO" id="GO:1990904">
    <property type="term" value="C:ribonucleoprotein complex"/>
    <property type="evidence" value="ECO:0007669"/>
    <property type="project" value="UniProtKB-KW"/>
</dbReference>
<comment type="similarity">
    <text evidence="1 9">Belongs to the bacterial ribosomal protein bL20 family.</text>
</comment>
<dbReference type="InterPro" id="IPR049946">
    <property type="entry name" value="RIBOSOMAL_L20_CS"/>
</dbReference>
<dbReference type="PROSITE" id="PS00937">
    <property type="entry name" value="RIBOSOMAL_L20"/>
    <property type="match status" value="1"/>
</dbReference>
<dbReference type="SUPFAM" id="SSF74731">
    <property type="entry name" value="Ribosomal protein L20"/>
    <property type="match status" value="1"/>
</dbReference>
<evidence type="ECO:0000256" key="6">
    <source>
        <dbReference type="ARBA" id="ARBA00035295"/>
    </source>
</evidence>
<keyword evidence="5 9" id="KW-0687">Ribonucleoprotein</keyword>
<dbReference type="EnsemblMetazoa" id="OVOC8531.1">
    <property type="protein sequence ID" value="OVOC8531.1"/>
    <property type="gene ID" value="WBGene00245340"/>
</dbReference>
<dbReference type="GO" id="GO:0006412">
    <property type="term" value="P:translation"/>
    <property type="evidence" value="ECO:0007669"/>
    <property type="project" value="InterPro"/>
</dbReference>
<dbReference type="Gene3D" id="1.10.1900.20">
    <property type="entry name" value="Ribosomal protein L20"/>
    <property type="match status" value="1"/>
</dbReference>
<keyword evidence="11" id="KW-1185">Reference proteome</keyword>
<keyword evidence="3" id="KW-0694">RNA-binding</keyword>
<dbReference type="PRINTS" id="PR00062">
    <property type="entry name" value="RIBOSOMALL20"/>
</dbReference>
<evidence type="ECO:0000256" key="4">
    <source>
        <dbReference type="ARBA" id="ARBA00022980"/>
    </source>
</evidence>
<dbReference type="AlphaFoldDB" id="A0A8R1U0Y8"/>
<dbReference type="GO" id="GO:0019843">
    <property type="term" value="F:rRNA binding"/>
    <property type="evidence" value="ECO:0007669"/>
    <property type="project" value="UniProtKB-KW"/>
</dbReference>
<keyword evidence="4 9" id="KW-0689">Ribosomal protein</keyword>
<dbReference type="GO" id="GO:0005840">
    <property type="term" value="C:ribosome"/>
    <property type="evidence" value="ECO:0007669"/>
    <property type="project" value="UniProtKB-KW"/>
</dbReference>
<evidence type="ECO:0000256" key="1">
    <source>
        <dbReference type="ARBA" id="ARBA00007698"/>
    </source>
</evidence>
<dbReference type="InterPro" id="IPR005813">
    <property type="entry name" value="Ribosomal_bL20"/>
</dbReference>
<name>A0A8R1U0Y8_ONCVO</name>
<evidence type="ECO:0000256" key="8">
    <source>
        <dbReference type="ARBA" id="ARBA00076245"/>
    </source>
</evidence>
<dbReference type="CDD" id="cd07026">
    <property type="entry name" value="Ribosomal_L20"/>
    <property type="match status" value="1"/>
</dbReference>
<reference evidence="10" key="2">
    <citation type="submission" date="2022-06" db="UniProtKB">
        <authorList>
            <consortium name="EnsemblMetazoa"/>
        </authorList>
    </citation>
    <scope>IDENTIFICATION</scope>
</reference>
<dbReference type="InterPro" id="IPR035566">
    <property type="entry name" value="Ribosomal_protein_bL20_C"/>
</dbReference>
<reference evidence="11" key="1">
    <citation type="submission" date="2013-10" db="EMBL/GenBank/DDBJ databases">
        <title>Genome sequencing of Onchocerca volvulus.</title>
        <authorList>
            <person name="Cotton J."/>
            <person name="Tsai J."/>
            <person name="Stanley E."/>
            <person name="Tracey A."/>
            <person name="Holroyd N."/>
            <person name="Lustigman S."/>
            <person name="Berriman M."/>
        </authorList>
    </citation>
    <scope>NUCLEOTIDE SEQUENCE</scope>
</reference>
<dbReference type="Proteomes" id="UP000024404">
    <property type="component" value="Unassembled WGS sequence"/>
</dbReference>
<evidence type="ECO:0000313" key="10">
    <source>
        <dbReference type="EnsemblMetazoa" id="OVOC8531.1"/>
    </source>
</evidence>
<evidence type="ECO:0000256" key="3">
    <source>
        <dbReference type="ARBA" id="ARBA00022884"/>
    </source>
</evidence>
<dbReference type="PANTHER" id="PTHR10986">
    <property type="entry name" value="39S RIBOSOMAL PROTEIN L20"/>
    <property type="match status" value="1"/>
</dbReference>
<dbReference type="HAMAP" id="MF_00382">
    <property type="entry name" value="Ribosomal_bL20"/>
    <property type="match status" value="1"/>
</dbReference>
<dbReference type="FunFam" id="1.10.1900.20:FF:000001">
    <property type="entry name" value="50S ribosomal protein L20"/>
    <property type="match status" value="1"/>
</dbReference>
<evidence type="ECO:0000313" key="11">
    <source>
        <dbReference type="Proteomes" id="UP000024404"/>
    </source>
</evidence>
<dbReference type="GO" id="GO:0003735">
    <property type="term" value="F:structural constituent of ribosome"/>
    <property type="evidence" value="ECO:0007669"/>
    <property type="project" value="InterPro"/>
</dbReference>
<dbReference type="Gene3D" id="6.10.160.10">
    <property type="match status" value="1"/>
</dbReference>
<sequence length="127" mass="14560">MSLKEEENSVIDDAMQSQLSNSRNSKIFSTGGCAKNCYRIALQKVEKALLYSYRDRKNRKCDFRSLWIIRINAAVREHGFTYGRFIHGLMLAGIDLNRKILAEMAVNYKDDFTKLVETASSKLVENS</sequence>
<protein>
    <recommendedName>
        <fullName evidence="6">Large ribosomal subunit protein bL20c</fullName>
    </recommendedName>
    <alternativeName>
        <fullName evidence="8">39S ribosomal protein L20, mitochondrial</fullName>
    </alternativeName>
    <alternativeName>
        <fullName evidence="7">Large ribosomal subunit protein bL20m</fullName>
    </alternativeName>
</protein>
<evidence type="ECO:0000256" key="2">
    <source>
        <dbReference type="ARBA" id="ARBA00022730"/>
    </source>
</evidence>
<evidence type="ECO:0000256" key="9">
    <source>
        <dbReference type="RuleBase" id="RU000561"/>
    </source>
</evidence>
<accession>A0A8R1U0Y8</accession>
<keyword evidence="2" id="KW-0699">rRNA-binding</keyword>
<evidence type="ECO:0000256" key="7">
    <source>
        <dbReference type="ARBA" id="ARBA00072767"/>
    </source>
</evidence>
<dbReference type="Pfam" id="PF00453">
    <property type="entry name" value="Ribosomal_L20"/>
    <property type="match status" value="1"/>
</dbReference>
<dbReference type="EMBL" id="CMVM020000248">
    <property type="status" value="NOT_ANNOTATED_CDS"/>
    <property type="molecule type" value="Genomic_DNA"/>
</dbReference>
<dbReference type="NCBIfam" id="TIGR01032">
    <property type="entry name" value="rplT_bact"/>
    <property type="match status" value="1"/>
</dbReference>
<organism evidence="10 11">
    <name type="scientific">Onchocerca volvulus</name>
    <dbReference type="NCBI Taxonomy" id="6282"/>
    <lineage>
        <taxon>Eukaryota</taxon>
        <taxon>Metazoa</taxon>
        <taxon>Ecdysozoa</taxon>
        <taxon>Nematoda</taxon>
        <taxon>Chromadorea</taxon>
        <taxon>Rhabditida</taxon>
        <taxon>Spirurina</taxon>
        <taxon>Spiruromorpha</taxon>
        <taxon>Filarioidea</taxon>
        <taxon>Onchocercidae</taxon>
        <taxon>Onchocerca</taxon>
    </lineage>
</organism>
<proteinExistence type="inferred from homology"/>